<comment type="caution">
    <text evidence="2">The sequence shown here is derived from an EMBL/GenBank/DDBJ whole genome shotgun (WGS) entry which is preliminary data.</text>
</comment>
<protein>
    <submittedName>
        <fullName evidence="2">Uncharacterized protein</fullName>
    </submittedName>
</protein>
<dbReference type="AlphaFoldDB" id="A0ABD1Z5E5"/>
<evidence type="ECO:0000256" key="1">
    <source>
        <dbReference type="SAM" id="MobiDB-lite"/>
    </source>
</evidence>
<feature type="region of interest" description="Disordered" evidence="1">
    <location>
        <begin position="177"/>
        <end position="235"/>
    </location>
</feature>
<sequence>MPSTTLMLTYEDAKAQILWDTKSEILPFLEIELTDEDGKPPIVLRQEIRFLEPGKCRKCQQTFHGKTPYHPNSLEPRFKHKADDAILTENPLNLRKKNFWNPERLADFQLSQVAETSALRTMDNPSSAPLSSQKQPTPMRHTYSQKKWMPKNVLLESTSTSYPSQDPDTIMGVDQQQLAKEGCGARPSIPSSEAILADPAPPPMQSNPHESRSFSHGTPPSSKLMSSANPDSPLDRVESRLSLHLEANATSLPDSTCRMPQMFMQTSQTVNGVAVSSFGLSNPPNLFISPEGVAYKELGAPLLPALD</sequence>
<gene>
    <name evidence="2" type="ORF">R1flu_010312</name>
</gene>
<organism evidence="2 3">
    <name type="scientific">Riccia fluitans</name>
    <dbReference type="NCBI Taxonomy" id="41844"/>
    <lineage>
        <taxon>Eukaryota</taxon>
        <taxon>Viridiplantae</taxon>
        <taxon>Streptophyta</taxon>
        <taxon>Embryophyta</taxon>
        <taxon>Marchantiophyta</taxon>
        <taxon>Marchantiopsida</taxon>
        <taxon>Marchantiidae</taxon>
        <taxon>Marchantiales</taxon>
        <taxon>Ricciaceae</taxon>
        <taxon>Riccia</taxon>
    </lineage>
</organism>
<name>A0ABD1Z5E5_9MARC</name>
<keyword evidence="3" id="KW-1185">Reference proteome</keyword>
<feature type="compositionally biased region" description="Polar residues" evidence="1">
    <location>
        <begin position="214"/>
        <end position="230"/>
    </location>
</feature>
<feature type="region of interest" description="Disordered" evidence="1">
    <location>
        <begin position="117"/>
        <end position="143"/>
    </location>
</feature>
<dbReference type="EMBL" id="JBHFFA010000002">
    <property type="protein sequence ID" value="KAL2642725.1"/>
    <property type="molecule type" value="Genomic_DNA"/>
</dbReference>
<accession>A0ABD1Z5E5</accession>
<reference evidence="2 3" key="1">
    <citation type="submission" date="2024-09" db="EMBL/GenBank/DDBJ databases">
        <title>Chromosome-scale assembly of Riccia fluitans.</title>
        <authorList>
            <person name="Paukszto L."/>
            <person name="Sawicki J."/>
            <person name="Karawczyk K."/>
            <person name="Piernik-Szablinska J."/>
            <person name="Szczecinska M."/>
            <person name="Mazdziarz M."/>
        </authorList>
    </citation>
    <scope>NUCLEOTIDE SEQUENCE [LARGE SCALE GENOMIC DNA]</scope>
    <source>
        <strain evidence="2">Rf_01</strain>
        <tissue evidence="2">Aerial parts of the thallus</tissue>
    </source>
</reference>
<feature type="compositionally biased region" description="Polar residues" evidence="1">
    <location>
        <begin position="117"/>
        <end position="136"/>
    </location>
</feature>
<proteinExistence type="predicted"/>
<evidence type="ECO:0000313" key="2">
    <source>
        <dbReference type="EMBL" id="KAL2642725.1"/>
    </source>
</evidence>
<dbReference type="Proteomes" id="UP001605036">
    <property type="component" value="Unassembled WGS sequence"/>
</dbReference>
<evidence type="ECO:0000313" key="3">
    <source>
        <dbReference type="Proteomes" id="UP001605036"/>
    </source>
</evidence>